<dbReference type="PANTHER" id="PTHR11994">
    <property type="entry name" value="60S RIBOSOMAL PROTEIN L11-RELATED"/>
    <property type="match status" value="1"/>
</dbReference>
<dbReference type="GO" id="GO:0005840">
    <property type="term" value="C:ribosome"/>
    <property type="evidence" value="ECO:0007669"/>
    <property type="project" value="UniProtKB-KW"/>
</dbReference>
<dbReference type="InterPro" id="IPR002132">
    <property type="entry name" value="Ribosomal_uL5"/>
</dbReference>
<keyword evidence="4" id="KW-0694">RNA-binding</keyword>
<dbReference type="Pfam" id="PF00281">
    <property type="entry name" value="Ribosomal_L5"/>
    <property type="match status" value="1"/>
</dbReference>
<evidence type="ECO:0000259" key="7">
    <source>
        <dbReference type="Pfam" id="PF00673"/>
    </source>
</evidence>
<gene>
    <name evidence="4" type="primary">rplE</name>
    <name evidence="8" type="ORF">E9228_001954</name>
</gene>
<keyword evidence="3 4" id="KW-0687">Ribonucleoprotein</keyword>
<feature type="domain" description="Large ribosomal subunit protein uL5 N-terminal" evidence="6">
    <location>
        <begin position="36"/>
        <end position="92"/>
    </location>
</feature>
<evidence type="ECO:0000256" key="1">
    <source>
        <dbReference type="ARBA" id="ARBA00008553"/>
    </source>
</evidence>
<evidence type="ECO:0000256" key="2">
    <source>
        <dbReference type="ARBA" id="ARBA00022980"/>
    </source>
</evidence>
<proteinExistence type="inferred from homology"/>
<evidence type="ECO:0000256" key="3">
    <source>
        <dbReference type="ARBA" id="ARBA00023274"/>
    </source>
</evidence>
<dbReference type="Proteomes" id="UP001318300">
    <property type="component" value="Unassembled WGS sequence"/>
</dbReference>
<evidence type="ECO:0000259" key="6">
    <source>
        <dbReference type="Pfam" id="PF00281"/>
    </source>
</evidence>
<dbReference type="InterPro" id="IPR031310">
    <property type="entry name" value="Ribosomal_uL5_N"/>
</dbReference>
<dbReference type="EMBL" id="JAAOYO010000003">
    <property type="protein sequence ID" value="NII41307.1"/>
    <property type="molecule type" value="Genomic_DNA"/>
</dbReference>
<keyword evidence="2 4" id="KW-0689">Ribosomal protein</keyword>
<organism evidence="8 9">
    <name type="scientific">Curtobacterium salicis</name>
    <dbReference type="NCBI Taxonomy" id="1779862"/>
    <lineage>
        <taxon>Bacteria</taxon>
        <taxon>Bacillati</taxon>
        <taxon>Actinomycetota</taxon>
        <taxon>Actinomycetes</taxon>
        <taxon>Micrococcales</taxon>
        <taxon>Microbacteriaceae</taxon>
        <taxon>Curtobacterium</taxon>
    </lineage>
</organism>
<dbReference type="SUPFAM" id="SSF55282">
    <property type="entry name" value="RL5-like"/>
    <property type="match status" value="1"/>
</dbReference>
<name>A0ABX0T8E3_9MICO</name>
<keyword evidence="4" id="KW-0820">tRNA-binding</keyword>
<evidence type="ECO:0000313" key="9">
    <source>
        <dbReference type="Proteomes" id="UP001318300"/>
    </source>
</evidence>
<dbReference type="Gene3D" id="3.30.1440.10">
    <property type="match status" value="1"/>
</dbReference>
<dbReference type="HAMAP" id="MF_01333_B">
    <property type="entry name" value="Ribosomal_uL5_B"/>
    <property type="match status" value="1"/>
</dbReference>
<evidence type="ECO:0000256" key="4">
    <source>
        <dbReference type="HAMAP-Rule" id="MF_01333"/>
    </source>
</evidence>
<comment type="function">
    <text evidence="4">This is 1 of the proteins that bind and probably mediate the attachment of the 5S RNA into the large ribosomal subunit, where it forms part of the central protuberance. In the 70S ribosome it contacts protein S13 of the 30S subunit (bridge B1b), connecting the 2 subunits; this bridge is implicated in subunit movement. Contacts the P site tRNA; the 5S rRNA and some of its associated proteins might help stabilize positioning of ribosome-bound tRNAs.</text>
</comment>
<dbReference type="InterPro" id="IPR031309">
    <property type="entry name" value="Ribosomal_uL5_C"/>
</dbReference>
<dbReference type="InterPro" id="IPR022803">
    <property type="entry name" value="Ribosomal_uL5_dom_sf"/>
</dbReference>
<feature type="domain" description="Large ribosomal subunit protein uL5 C-terminal" evidence="7">
    <location>
        <begin position="97"/>
        <end position="189"/>
    </location>
</feature>
<dbReference type="PIRSF" id="PIRSF002161">
    <property type="entry name" value="Ribosomal_L5"/>
    <property type="match status" value="1"/>
</dbReference>
<evidence type="ECO:0000256" key="5">
    <source>
        <dbReference type="RuleBase" id="RU003930"/>
    </source>
</evidence>
<dbReference type="Pfam" id="PF00673">
    <property type="entry name" value="Ribosomal_L5_C"/>
    <property type="match status" value="1"/>
</dbReference>
<keyword evidence="4" id="KW-0699">rRNA-binding</keyword>
<comment type="caution">
    <text evidence="8">The sequence shown here is derived from an EMBL/GenBank/DDBJ whole genome shotgun (WGS) entry which is preliminary data.</text>
</comment>
<dbReference type="NCBIfam" id="NF000585">
    <property type="entry name" value="PRK00010.1"/>
    <property type="match status" value="1"/>
</dbReference>
<reference evidence="8 9" key="1">
    <citation type="submission" date="2020-03" db="EMBL/GenBank/DDBJ databases">
        <title>Above-ground endophytic microbial communities from plants in different locations in the United States.</title>
        <authorList>
            <person name="Frank C."/>
        </authorList>
    </citation>
    <scope>NUCLEOTIDE SEQUENCE [LARGE SCALE GENOMIC DNA]</scope>
    <source>
        <strain evidence="8 9">WW7</strain>
    </source>
</reference>
<dbReference type="InterPro" id="IPR020930">
    <property type="entry name" value="Ribosomal_uL5_bac-type"/>
</dbReference>
<accession>A0ABX0T8E3</accession>
<keyword evidence="9" id="KW-1185">Reference proteome</keyword>
<protein>
    <recommendedName>
        <fullName evidence="4">Large ribosomal subunit protein uL5</fullName>
    </recommendedName>
</protein>
<comment type="subunit">
    <text evidence="4">Part of the 50S ribosomal subunit; part of the 5S rRNA/L5/L18/L25 subcomplex. Contacts the 5S rRNA and the P site tRNA. Forms a bridge to the 30S subunit in the 70S ribosome.</text>
</comment>
<comment type="similarity">
    <text evidence="1 4 5">Belongs to the universal ribosomal protein uL5 family.</text>
</comment>
<evidence type="ECO:0000313" key="8">
    <source>
        <dbReference type="EMBL" id="NII41307.1"/>
    </source>
</evidence>
<dbReference type="RefSeq" id="WP_166780379.1">
    <property type="nucleotide sequence ID" value="NZ_JAAOYO010000003.1"/>
</dbReference>
<sequence length="196" mass="21808">MTDTTAATAEKVQPRLKQKYRNEIKATLTEQFGYGNVNQVPGLVKVVVNTGVGEAARDSKIIEGAIKDLTAITGQKPQVTLARKSIAQFKLREGQAIGAHVTLRGDRAWEFLDRLLSLALPRIRDFRGLSDRQFDGNGNYTFGLSEQSVFHEIDQDRIDRVRGFDITVVTTAKTDDEGRALLRQLGFPFRSGEQTV</sequence>